<evidence type="ECO:0000256" key="5">
    <source>
        <dbReference type="ARBA" id="ARBA00012876"/>
    </source>
</evidence>
<dbReference type="InterPro" id="IPR049704">
    <property type="entry name" value="Aminotrans_3_PPA_site"/>
</dbReference>
<evidence type="ECO:0000256" key="7">
    <source>
        <dbReference type="ARBA" id="ARBA00022576"/>
    </source>
</evidence>
<dbReference type="Gene3D" id="3.90.1150.10">
    <property type="entry name" value="Aspartate Aminotransferase, domain 1"/>
    <property type="match status" value="1"/>
</dbReference>
<organism evidence="17 18">
    <name type="scientific">Janibacter indicus</name>
    <dbReference type="NCBI Taxonomy" id="857417"/>
    <lineage>
        <taxon>Bacteria</taxon>
        <taxon>Bacillati</taxon>
        <taxon>Actinomycetota</taxon>
        <taxon>Actinomycetes</taxon>
        <taxon>Micrococcales</taxon>
        <taxon>Intrasporangiaceae</taxon>
        <taxon>Janibacter</taxon>
    </lineage>
</organism>
<dbReference type="GO" id="GO:0030170">
    <property type="term" value="F:pyridoxal phosphate binding"/>
    <property type="evidence" value="ECO:0007669"/>
    <property type="project" value="InterPro"/>
</dbReference>
<accession>A0A1L3MK36</accession>
<dbReference type="PROSITE" id="PS00600">
    <property type="entry name" value="AA_TRANSFER_CLASS_3"/>
    <property type="match status" value="1"/>
</dbReference>
<dbReference type="PIRSF" id="PIRSF000521">
    <property type="entry name" value="Transaminase_4ab_Lys_Orn"/>
    <property type="match status" value="1"/>
</dbReference>
<dbReference type="EMBL" id="CP013290">
    <property type="protein sequence ID" value="APH02727.1"/>
    <property type="molecule type" value="Genomic_DNA"/>
</dbReference>
<evidence type="ECO:0000256" key="8">
    <source>
        <dbReference type="ARBA" id="ARBA00022679"/>
    </source>
</evidence>
<dbReference type="EC" id="2.6.1.22" evidence="5"/>
<protein>
    <recommendedName>
        <fullName evidence="12">(S)-3-amino-2-methylpropionate transaminase</fullName>
        <ecNumber evidence="6">2.6.1.19</ecNumber>
        <ecNumber evidence="5">2.6.1.22</ecNumber>
    </recommendedName>
    <alternativeName>
        <fullName evidence="13">GABA aminotransferase</fullName>
    </alternativeName>
    <alternativeName>
        <fullName evidence="11">Gamma-amino-N-butyrate transaminase</fullName>
    </alternativeName>
    <alternativeName>
        <fullName evidence="15">Glutamate:succinic semialdehyde transaminase</fullName>
    </alternativeName>
    <alternativeName>
        <fullName evidence="10">L-AIBAT</fullName>
    </alternativeName>
</protein>
<name>A0A1L3MK36_9MICO</name>
<keyword evidence="8 17" id="KW-0808">Transferase</keyword>
<evidence type="ECO:0000256" key="10">
    <source>
        <dbReference type="ARBA" id="ARBA00029760"/>
    </source>
</evidence>
<keyword evidence="18" id="KW-1185">Reference proteome</keyword>
<evidence type="ECO:0000256" key="6">
    <source>
        <dbReference type="ARBA" id="ARBA00012912"/>
    </source>
</evidence>
<dbReference type="GO" id="GO:0042802">
    <property type="term" value="F:identical protein binding"/>
    <property type="evidence" value="ECO:0007669"/>
    <property type="project" value="TreeGrafter"/>
</dbReference>
<evidence type="ECO:0000313" key="18">
    <source>
        <dbReference type="Proteomes" id="UP000182938"/>
    </source>
</evidence>
<dbReference type="InterPro" id="IPR005814">
    <property type="entry name" value="Aminotrans_3"/>
</dbReference>
<dbReference type="PANTHER" id="PTHR11986">
    <property type="entry name" value="AMINOTRANSFERASE CLASS III"/>
    <property type="match status" value="1"/>
</dbReference>
<dbReference type="AlphaFoldDB" id="A0A1L3MK36"/>
<evidence type="ECO:0000256" key="1">
    <source>
        <dbReference type="ARBA" id="ARBA00001750"/>
    </source>
</evidence>
<gene>
    <name evidence="17" type="ORF">ASJ30_15230</name>
</gene>
<evidence type="ECO:0000256" key="16">
    <source>
        <dbReference type="RuleBase" id="RU003560"/>
    </source>
</evidence>
<dbReference type="Pfam" id="PF00202">
    <property type="entry name" value="Aminotran_3"/>
    <property type="match status" value="1"/>
</dbReference>
<dbReference type="InterPro" id="IPR050103">
    <property type="entry name" value="Class-III_PLP-dep_AT"/>
</dbReference>
<comment type="cofactor">
    <cofactor evidence="2">
        <name>pyridoxal 5'-phosphate</name>
        <dbReference type="ChEBI" id="CHEBI:597326"/>
    </cofactor>
</comment>
<reference evidence="17 18" key="1">
    <citation type="submission" date="2015-11" db="EMBL/GenBank/DDBJ databases">
        <authorList>
            <person name="Zhang Y."/>
            <person name="Guo Z."/>
        </authorList>
    </citation>
    <scope>NUCLEOTIDE SEQUENCE [LARGE SCALE GENOMIC DNA]</scope>
    <source>
        <strain evidence="17 18">YFY001</strain>
    </source>
</reference>
<evidence type="ECO:0000256" key="15">
    <source>
        <dbReference type="ARBA" id="ARBA00050054"/>
    </source>
</evidence>
<comment type="similarity">
    <text evidence="4 16">Belongs to the class-III pyridoxal-phosphate-dependent aminotransferase family.</text>
</comment>
<dbReference type="KEGG" id="jte:ASJ30_15230"/>
<dbReference type="PANTHER" id="PTHR11986:SF58">
    <property type="entry name" value="LEUCINE_METHIONINE RACEMASE"/>
    <property type="match status" value="1"/>
</dbReference>
<keyword evidence="9 16" id="KW-0663">Pyridoxal phosphate</keyword>
<dbReference type="FunFam" id="3.40.640.10:FF:000013">
    <property type="entry name" value="4-aminobutyrate aminotransferase"/>
    <property type="match status" value="1"/>
</dbReference>
<dbReference type="InterPro" id="IPR015421">
    <property type="entry name" value="PyrdxlP-dep_Trfase_major"/>
</dbReference>
<dbReference type="GO" id="GO:0047298">
    <property type="term" value="F:(S)-3-amino-2-methylpropionate transaminase activity"/>
    <property type="evidence" value="ECO:0007669"/>
    <property type="project" value="UniProtKB-EC"/>
</dbReference>
<evidence type="ECO:0000256" key="4">
    <source>
        <dbReference type="ARBA" id="ARBA00008954"/>
    </source>
</evidence>
<comment type="catalytic activity">
    <reaction evidence="14">
        <text>4-aminobutanoate + 2-oxoglutarate = succinate semialdehyde + L-glutamate</text>
        <dbReference type="Rhea" id="RHEA:23352"/>
        <dbReference type="ChEBI" id="CHEBI:16810"/>
        <dbReference type="ChEBI" id="CHEBI:29985"/>
        <dbReference type="ChEBI" id="CHEBI:57706"/>
        <dbReference type="ChEBI" id="CHEBI:59888"/>
        <dbReference type="EC" id="2.6.1.19"/>
    </reaction>
</comment>
<sequence>MTALSPLLKQATPVTIDHALGTEIFDVDGNRHLDFTAGIGVVSTGHCHPKVVAAAQEQVGKLIHGQYTTVMHQPLLALVDKLQGVLPSHLDSLFFANSGSEALEASLRLSRQATGRPNVIVFHGGFHGRTVATATMTTSGTRFSAGFSPLMGGVHVAPFPTAYRYGWSEEEATAFALKELDYILATLTSPQETAAFIVEPVLGEGGYIPGNTAFFQGLRERADRHGILLVMDEVQTGFGRTGKMFGHEHFDVQPDIITLAKGIASGFPISGIAASEELMSKAWPGSQGGTYGGNAVACAAAVATLEVIEEEGLVANSAERGTQLLEGTKAAAVDGIGDVRGLGLLVGSEFTAADGTPDTARAQAAQQLAAKKGLLLLTCGAHMNVVRMIPPLVVTAEQVDEALEIWGKVLAEV</sequence>
<evidence type="ECO:0000256" key="11">
    <source>
        <dbReference type="ARBA" id="ARBA00030204"/>
    </source>
</evidence>
<evidence type="ECO:0000256" key="13">
    <source>
        <dbReference type="ARBA" id="ARBA00031787"/>
    </source>
</evidence>
<evidence type="ECO:0000313" key="17">
    <source>
        <dbReference type="EMBL" id="APH02727.1"/>
    </source>
</evidence>
<comment type="catalytic activity">
    <reaction evidence="1">
        <text>(S)-3-amino-2-methylpropanoate + 2-oxoglutarate = 2-methyl-3-oxopropanoate + L-glutamate</text>
        <dbReference type="Rhea" id="RHEA:13993"/>
        <dbReference type="ChEBI" id="CHEBI:16810"/>
        <dbReference type="ChEBI" id="CHEBI:29985"/>
        <dbReference type="ChEBI" id="CHEBI:57700"/>
        <dbReference type="ChEBI" id="CHEBI:58655"/>
        <dbReference type="EC" id="2.6.1.22"/>
    </reaction>
</comment>
<evidence type="ECO:0000256" key="12">
    <source>
        <dbReference type="ARBA" id="ARBA00030857"/>
    </source>
</evidence>
<evidence type="ECO:0000256" key="14">
    <source>
        <dbReference type="ARBA" id="ARBA00048021"/>
    </source>
</evidence>
<keyword evidence="7 17" id="KW-0032">Aminotransferase</keyword>
<dbReference type="InterPro" id="IPR015424">
    <property type="entry name" value="PyrdxlP-dep_Trfase"/>
</dbReference>
<evidence type="ECO:0000256" key="2">
    <source>
        <dbReference type="ARBA" id="ARBA00001933"/>
    </source>
</evidence>
<dbReference type="EC" id="2.6.1.19" evidence="6"/>
<dbReference type="GO" id="GO:0034386">
    <property type="term" value="F:4-aminobutyrate:2-oxoglutarate transaminase activity"/>
    <property type="evidence" value="ECO:0007669"/>
    <property type="project" value="UniProtKB-EC"/>
</dbReference>
<dbReference type="SUPFAM" id="SSF53383">
    <property type="entry name" value="PLP-dependent transferases"/>
    <property type="match status" value="1"/>
</dbReference>
<comment type="pathway">
    <text evidence="3">Amino-acid degradation; 4-aminobutanoate degradation.</text>
</comment>
<evidence type="ECO:0000256" key="3">
    <source>
        <dbReference type="ARBA" id="ARBA00005176"/>
    </source>
</evidence>
<proteinExistence type="inferred from homology"/>
<dbReference type="Gene3D" id="3.40.640.10">
    <property type="entry name" value="Type I PLP-dependent aspartate aminotransferase-like (Major domain)"/>
    <property type="match status" value="1"/>
</dbReference>
<dbReference type="RefSeq" id="WP_072625863.1">
    <property type="nucleotide sequence ID" value="NZ_CP013290.1"/>
</dbReference>
<dbReference type="CDD" id="cd00610">
    <property type="entry name" value="OAT_like"/>
    <property type="match status" value="1"/>
</dbReference>
<dbReference type="InterPro" id="IPR015422">
    <property type="entry name" value="PyrdxlP-dep_Trfase_small"/>
</dbReference>
<evidence type="ECO:0000256" key="9">
    <source>
        <dbReference type="ARBA" id="ARBA00022898"/>
    </source>
</evidence>
<dbReference type="Proteomes" id="UP000182938">
    <property type="component" value="Chromosome"/>
</dbReference>